<dbReference type="PROSITE" id="PS51101">
    <property type="entry name" value="PTS_EIIB_TYPE_4"/>
    <property type="match status" value="1"/>
</dbReference>
<dbReference type="InterPro" id="IPR018455">
    <property type="entry name" value="PTS_IIB_sorbose-sp_subgr"/>
</dbReference>
<sequence>MPDIVLARIDNRLVHGQVGNTWVGACGANLVVVVDDDVANDPVQKSIMKMTTDAAGVGIRFFTVQKTVDVIGKASPRQHIFIVAKTPQVMRRLIDGGVPISSVNVGNMHHQEGKREYKEPHVYVDEQDLADFEEMKSHGVEVYIQILPNNRKIEL</sequence>
<evidence type="ECO:0000256" key="2">
    <source>
        <dbReference type="ARBA" id="ARBA00022448"/>
    </source>
</evidence>
<dbReference type="EMBL" id="AWEZ01000046">
    <property type="protein sequence ID" value="ERL08105.1"/>
    <property type="molecule type" value="Genomic_DNA"/>
</dbReference>
<dbReference type="eggNOG" id="COG3444">
    <property type="taxonomic scope" value="Bacteria"/>
</dbReference>
<evidence type="ECO:0000259" key="10">
    <source>
        <dbReference type="PROSITE" id="PS51101"/>
    </source>
</evidence>
<keyword evidence="6" id="KW-0598">Phosphotransferase system</keyword>
<feature type="active site" description="Pros-phosphohistidine intermediate; for EIIB activity" evidence="8">
    <location>
        <position position="15"/>
    </location>
</feature>
<gene>
    <name evidence="11" type="ORF">HMPREF1316_2517</name>
</gene>
<dbReference type="PATRIC" id="fig|1125712.3.peg.1409"/>
<dbReference type="STRING" id="1125712.HMPREF1316_2517"/>
<evidence type="ECO:0000256" key="7">
    <source>
        <dbReference type="ARBA" id="ARBA00022777"/>
    </source>
</evidence>
<dbReference type="Pfam" id="PF03830">
    <property type="entry name" value="PTSIIB_sorb"/>
    <property type="match status" value="1"/>
</dbReference>
<keyword evidence="4" id="KW-0762">Sugar transport</keyword>
<comment type="caution">
    <text evidence="11">The sequence shown here is derived from an EMBL/GenBank/DDBJ whole genome shotgun (WGS) entry which is preliminary data.</text>
</comment>
<organism evidence="11 12">
    <name type="scientific">Olsenella profusa F0195</name>
    <dbReference type="NCBI Taxonomy" id="1125712"/>
    <lineage>
        <taxon>Bacteria</taxon>
        <taxon>Bacillati</taxon>
        <taxon>Actinomycetota</taxon>
        <taxon>Coriobacteriia</taxon>
        <taxon>Coriobacteriales</taxon>
        <taxon>Atopobiaceae</taxon>
        <taxon>Olsenella</taxon>
    </lineage>
</organism>
<dbReference type="InterPro" id="IPR036667">
    <property type="entry name" value="PTS_IIB_sorbose-sp_sf"/>
</dbReference>
<dbReference type="NCBIfam" id="NF008508">
    <property type="entry name" value="PRK11425.1"/>
    <property type="match status" value="1"/>
</dbReference>
<evidence type="ECO:0000313" key="11">
    <source>
        <dbReference type="EMBL" id="ERL08105.1"/>
    </source>
</evidence>
<evidence type="ECO:0000256" key="4">
    <source>
        <dbReference type="ARBA" id="ARBA00022597"/>
    </source>
</evidence>
<proteinExistence type="predicted"/>
<keyword evidence="2" id="KW-0813">Transport</keyword>
<dbReference type="Proteomes" id="UP000016638">
    <property type="component" value="Unassembled WGS sequence"/>
</dbReference>
<dbReference type="Gene3D" id="3.40.35.10">
    <property type="entry name" value="Phosphotransferase system, sorbose subfamily IIB component"/>
    <property type="match status" value="1"/>
</dbReference>
<dbReference type="GO" id="GO:0009401">
    <property type="term" value="P:phosphoenolpyruvate-dependent sugar phosphotransferase system"/>
    <property type="evidence" value="ECO:0007669"/>
    <property type="project" value="UniProtKB-KW"/>
</dbReference>
<evidence type="ECO:0000256" key="6">
    <source>
        <dbReference type="ARBA" id="ARBA00022683"/>
    </source>
</evidence>
<feature type="domain" description="PTS EIIB type-4" evidence="10">
    <location>
        <begin position="1"/>
        <end position="155"/>
    </location>
</feature>
<reference evidence="11 12" key="1">
    <citation type="submission" date="2013-08" db="EMBL/GenBank/DDBJ databases">
        <authorList>
            <person name="Durkin A.S."/>
            <person name="Haft D.R."/>
            <person name="McCorrison J."/>
            <person name="Torralba M."/>
            <person name="Gillis M."/>
            <person name="Haft D.H."/>
            <person name="Methe B."/>
            <person name="Sutton G."/>
            <person name="Nelson K.E."/>
        </authorList>
    </citation>
    <scope>NUCLEOTIDE SEQUENCE [LARGE SCALE GENOMIC DNA]</scope>
    <source>
        <strain evidence="11 12">F0195</strain>
    </source>
</reference>
<evidence type="ECO:0000256" key="8">
    <source>
        <dbReference type="PIRSR" id="PIRSR618455-1"/>
    </source>
</evidence>
<keyword evidence="7" id="KW-0418">Kinase</keyword>
<dbReference type="GO" id="GO:0005737">
    <property type="term" value="C:cytoplasm"/>
    <property type="evidence" value="ECO:0007669"/>
    <property type="project" value="UniProtKB-SubCell"/>
</dbReference>
<dbReference type="OrthoDB" id="9788818at2"/>
<name>U2TNT9_9ACTN</name>
<dbReference type="GO" id="GO:0008982">
    <property type="term" value="F:protein-N(PI)-phosphohistidine-sugar phosphotransferase activity"/>
    <property type="evidence" value="ECO:0007669"/>
    <property type="project" value="InterPro"/>
</dbReference>
<dbReference type="SUPFAM" id="SSF52728">
    <property type="entry name" value="PTS IIb component"/>
    <property type="match status" value="1"/>
</dbReference>
<keyword evidence="12" id="KW-1185">Reference proteome</keyword>
<evidence type="ECO:0000313" key="12">
    <source>
        <dbReference type="Proteomes" id="UP000016638"/>
    </source>
</evidence>
<dbReference type="NCBIfam" id="TIGR00854">
    <property type="entry name" value="pts-sorbose"/>
    <property type="match status" value="1"/>
</dbReference>
<dbReference type="RefSeq" id="WP_021726282.1">
    <property type="nucleotide sequence ID" value="NZ_AWEZ01000046.1"/>
</dbReference>
<evidence type="ECO:0000256" key="1">
    <source>
        <dbReference type="ARBA" id="ARBA00004496"/>
    </source>
</evidence>
<dbReference type="GO" id="GO:0016301">
    <property type="term" value="F:kinase activity"/>
    <property type="evidence" value="ECO:0007669"/>
    <property type="project" value="UniProtKB-KW"/>
</dbReference>
<evidence type="ECO:0000256" key="9">
    <source>
        <dbReference type="PIRSR" id="PIRSR618455-2"/>
    </source>
</evidence>
<comment type="subcellular location">
    <subcellularLocation>
        <location evidence="1">Cytoplasm</location>
    </subcellularLocation>
</comment>
<accession>U2TNT9</accession>
<dbReference type="NCBIfam" id="NF007288">
    <property type="entry name" value="PRK09756.1"/>
    <property type="match status" value="1"/>
</dbReference>
<dbReference type="AlphaFoldDB" id="U2TNT9"/>
<keyword evidence="5 11" id="KW-0808">Transferase</keyword>
<evidence type="ECO:0000256" key="3">
    <source>
        <dbReference type="ARBA" id="ARBA00022490"/>
    </source>
</evidence>
<dbReference type="EC" id="2.7.1.69" evidence="11"/>
<feature type="modified residue" description="Phosphohistidine; by EIIA" evidence="9">
    <location>
        <position position="15"/>
    </location>
</feature>
<evidence type="ECO:0000256" key="5">
    <source>
        <dbReference type="ARBA" id="ARBA00022679"/>
    </source>
</evidence>
<dbReference type="InterPro" id="IPR004720">
    <property type="entry name" value="PTS_IIB_sorbose-sp"/>
</dbReference>
<protein>
    <submittedName>
        <fullName evidence="11">PTS system, mannose/fructose/sorbose family, IIB component</fullName>
        <ecNumber evidence="11">2.7.1.69</ecNumber>
    </submittedName>
</protein>
<keyword evidence="3" id="KW-0963">Cytoplasm</keyword>